<accession>A0AAU9TKC9</accession>
<feature type="region of interest" description="Disordered" evidence="1">
    <location>
        <begin position="1"/>
        <end position="85"/>
    </location>
</feature>
<dbReference type="EMBL" id="CAKOGL010000005">
    <property type="protein sequence ID" value="CAH2085972.1"/>
    <property type="molecule type" value="Genomic_DNA"/>
</dbReference>
<proteinExistence type="predicted"/>
<protein>
    <submittedName>
        <fullName evidence="2">Uncharacterized protein</fullName>
    </submittedName>
</protein>
<organism evidence="2 3">
    <name type="scientific">Euphydryas editha</name>
    <name type="common">Edith's checkerspot</name>
    <dbReference type="NCBI Taxonomy" id="104508"/>
    <lineage>
        <taxon>Eukaryota</taxon>
        <taxon>Metazoa</taxon>
        <taxon>Ecdysozoa</taxon>
        <taxon>Arthropoda</taxon>
        <taxon>Hexapoda</taxon>
        <taxon>Insecta</taxon>
        <taxon>Pterygota</taxon>
        <taxon>Neoptera</taxon>
        <taxon>Endopterygota</taxon>
        <taxon>Lepidoptera</taxon>
        <taxon>Glossata</taxon>
        <taxon>Ditrysia</taxon>
        <taxon>Papilionoidea</taxon>
        <taxon>Nymphalidae</taxon>
        <taxon>Nymphalinae</taxon>
        <taxon>Euphydryas</taxon>
    </lineage>
</organism>
<evidence type="ECO:0000313" key="3">
    <source>
        <dbReference type="Proteomes" id="UP001153954"/>
    </source>
</evidence>
<keyword evidence="3" id="KW-1185">Reference proteome</keyword>
<evidence type="ECO:0000256" key="1">
    <source>
        <dbReference type="SAM" id="MobiDB-lite"/>
    </source>
</evidence>
<comment type="caution">
    <text evidence="2">The sequence shown here is derived from an EMBL/GenBank/DDBJ whole genome shotgun (WGS) entry which is preliminary data.</text>
</comment>
<gene>
    <name evidence="2" type="ORF">EEDITHA_LOCUS2401</name>
</gene>
<dbReference type="AlphaFoldDB" id="A0AAU9TKC9"/>
<sequence>MLPGKMRTATPNSRHPGAKSARSHEACVALGERRAGCGGASDARASAGEARRGLRASAAPAASAHRRRRRAAARPTPPDTTSRPGALACDYLLLVTDRRPPELITLYDPNRTFST</sequence>
<name>A0AAU9TKC9_EUPED</name>
<evidence type="ECO:0000313" key="2">
    <source>
        <dbReference type="EMBL" id="CAH2085972.1"/>
    </source>
</evidence>
<reference evidence="2" key="1">
    <citation type="submission" date="2022-03" db="EMBL/GenBank/DDBJ databases">
        <authorList>
            <person name="Tunstrom K."/>
        </authorList>
    </citation>
    <scope>NUCLEOTIDE SEQUENCE</scope>
</reference>
<dbReference type="Proteomes" id="UP001153954">
    <property type="component" value="Unassembled WGS sequence"/>
</dbReference>